<dbReference type="CDD" id="cd02958">
    <property type="entry name" value="UAS"/>
    <property type="match status" value="1"/>
</dbReference>
<dbReference type="CDD" id="cd01767">
    <property type="entry name" value="UBX"/>
    <property type="match status" value="1"/>
</dbReference>
<feature type="region of interest" description="Disordered" evidence="1">
    <location>
        <begin position="350"/>
        <end position="371"/>
    </location>
</feature>
<dbReference type="InterPro" id="IPR006577">
    <property type="entry name" value="UAS"/>
</dbReference>
<dbReference type="GO" id="GO:0005634">
    <property type="term" value="C:nucleus"/>
    <property type="evidence" value="ECO:0007669"/>
    <property type="project" value="TreeGrafter"/>
</dbReference>
<dbReference type="InterPro" id="IPR036249">
    <property type="entry name" value="Thioredoxin-like_sf"/>
</dbReference>
<dbReference type="STRING" id="559304.G8Y159"/>
<organism evidence="3 4">
    <name type="scientific">Pichia sorbitophila (strain ATCC MYA-4447 / BCRC 22081 / CBS 7064 / NBRC 10061 / NRRL Y-12695)</name>
    <name type="common">Hybrid yeast</name>
    <dbReference type="NCBI Taxonomy" id="559304"/>
    <lineage>
        <taxon>Eukaryota</taxon>
        <taxon>Fungi</taxon>
        <taxon>Dikarya</taxon>
        <taxon>Ascomycota</taxon>
        <taxon>Saccharomycotina</taxon>
        <taxon>Pichiomycetes</taxon>
        <taxon>Debaryomycetaceae</taxon>
        <taxon>Millerozyma</taxon>
    </lineage>
</organism>
<dbReference type="GO" id="GO:0043161">
    <property type="term" value="P:proteasome-mediated ubiquitin-dependent protein catabolic process"/>
    <property type="evidence" value="ECO:0007669"/>
    <property type="project" value="TreeGrafter"/>
</dbReference>
<evidence type="ECO:0000259" key="2">
    <source>
        <dbReference type="PROSITE" id="PS50033"/>
    </source>
</evidence>
<dbReference type="OMA" id="PAIFDCQ"/>
<dbReference type="Gene3D" id="3.40.30.10">
    <property type="entry name" value="Glutaredoxin"/>
    <property type="match status" value="1"/>
</dbReference>
<gene>
    <name evidence="3" type="primary">Piso0_005058</name>
    <name evidence="3" type="ORF">GNLVRS01_PISO0N06943g</name>
</gene>
<dbReference type="SMART" id="SM00594">
    <property type="entry name" value="UAS"/>
    <property type="match status" value="1"/>
</dbReference>
<dbReference type="FunCoup" id="G8Y159">
    <property type="interactions" value="1642"/>
</dbReference>
<dbReference type="eggNOG" id="KOG1364">
    <property type="taxonomic scope" value="Eukaryota"/>
</dbReference>
<dbReference type="PANTHER" id="PTHR23322:SF6">
    <property type="entry name" value="UBX DOMAIN-CONTAINING PROTEIN 7"/>
    <property type="match status" value="1"/>
</dbReference>
<dbReference type="Gene3D" id="1.10.8.10">
    <property type="entry name" value="DNA helicase RuvA subunit, C-terminal domain"/>
    <property type="match status" value="1"/>
</dbReference>
<dbReference type="EMBL" id="FO082046">
    <property type="protein sequence ID" value="CCE86562.1"/>
    <property type="molecule type" value="Genomic_DNA"/>
</dbReference>
<dbReference type="SUPFAM" id="SSF54236">
    <property type="entry name" value="Ubiquitin-like"/>
    <property type="match status" value="1"/>
</dbReference>
<dbReference type="InterPro" id="IPR001012">
    <property type="entry name" value="UBX_dom"/>
</dbReference>
<dbReference type="SMART" id="SM00166">
    <property type="entry name" value="UBX"/>
    <property type="match status" value="1"/>
</dbReference>
<dbReference type="AlphaFoldDB" id="G8Y159"/>
<protein>
    <submittedName>
        <fullName evidence="3">Piso0_005058 protein</fullName>
    </submittedName>
</protein>
<dbReference type="OrthoDB" id="270602at2759"/>
<dbReference type="SUPFAM" id="SSF46934">
    <property type="entry name" value="UBA-like"/>
    <property type="match status" value="1"/>
</dbReference>
<proteinExistence type="predicted"/>
<dbReference type="InterPro" id="IPR050730">
    <property type="entry name" value="UBX_domain-protein"/>
</dbReference>
<dbReference type="InParanoid" id="G8Y159"/>
<dbReference type="GO" id="GO:0043130">
    <property type="term" value="F:ubiquitin binding"/>
    <property type="evidence" value="ECO:0007669"/>
    <property type="project" value="TreeGrafter"/>
</dbReference>
<dbReference type="Pfam" id="PF00789">
    <property type="entry name" value="UBX"/>
    <property type="match status" value="1"/>
</dbReference>
<dbReference type="SUPFAM" id="SSF52833">
    <property type="entry name" value="Thioredoxin-like"/>
    <property type="match status" value="1"/>
</dbReference>
<dbReference type="InterPro" id="IPR009060">
    <property type="entry name" value="UBA-like_sf"/>
</dbReference>
<dbReference type="Pfam" id="PF14555">
    <property type="entry name" value="UBA_4"/>
    <property type="match status" value="1"/>
</dbReference>
<dbReference type="Proteomes" id="UP000005222">
    <property type="component" value="Chromosome N"/>
</dbReference>
<dbReference type="Pfam" id="PF13899">
    <property type="entry name" value="Thioredoxin_7"/>
    <property type="match status" value="1"/>
</dbReference>
<evidence type="ECO:0000256" key="1">
    <source>
        <dbReference type="SAM" id="MobiDB-lite"/>
    </source>
</evidence>
<dbReference type="InterPro" id="IPR029071">
    <property type="entry name" value="Ubiquitin-like_domsf"/>
</dbReference>
<feature type="domain" description="UBX" evidence="2">
    <location>
        <begin position="390"/>
        <end position="478"/>
    </location>
</feature>
<reference evidence="3 4" key="1">
    <citation type="journal article" date="2012" name="G3 (Bethesda)">
        <title>Pichia sorbitophila, an interspecies yeast hybrid reveals early steps of genome resolution following polyploidization.</title>
        <authorList>
            <person name="Leh Louis V."/>
            <person name="Despons L."/>
            <person name="Friedrich A."/>
            <person name="Martin T."/>
            <person name="Durrens P."/>
            <person name="Casaregola S."/>
            <person name="Neuveglise C."/>
            <person name="Fairhead C."/>
            <person name="Marck C."/>
            <person name="Cruz J.A."/>
            <person name="Straub M.L."/>
            <person name="Kugler V."/>
            <person name="Sacerdot C."/>
            <person name="Uzunov Z."/>
            <person name="Thierry A."/>
            <person name="Weiss S."/>
            <person name="Bleykasten C."/>
            <person name="De Montigny J."/>
            <person name="Jacques N."/>
            <person name="Jung P."/>
            <person name="Lemaire M."/>
            <person name="Mallet S."/>
            <person name="Morel G."/>
            <person name="Richard G.F."/>
            <person name="Sarkar A."/>
            <person name="Savel G."/>
            <person name="Schacherer J."/>
            <person name="Seret M.L."/>
            <person name="Talla E."/>
            <person name="Samson G."/>
            <person name="Jubin C."/>
            <person name="Poulain J."/>
            <person name="Vacherie B."/>
            <person name="Barbe V."/>
            <person name="Pelletier E."/>
            <person name="Sherman D.J."/>
            <person name="Westhof E."/>
            <person name="Weissenbach J."/>
            <person name="Baret P.V."/>
            <person name="Wincker P."/>
            <person name="Gaillardin C."/>
            <person name="Dujon B."/>
            <person name="Souciet J.L."/>
        </authorList>
    </citation>
    <scope>NUCLEOTIDE SEQUENCE [LARGE SCALE GENOMIC DNA]</scope>
    <source>
        <strain evidence="4">ATCC MYA-4447 / BCRC 22081 / CBS 7064 / NBRC 10061 / NRRL Y-12695</strain>
    </source>
</reference>
<evidence type="ECO:0000313" key="4">
    <source>
        <dbReference type="Proteomes" id="UP000005222"/>
    </source>
</evidence>
<dbReference type="Gene3D" id="3.10.20.90">
    <property type="entry name" value="Phosphatidylinositol 3-kinase Catalytic Subunit, Chain A, domain 1"/>
    <property type="match status" value="1"/>
</dbReference>
<name>G8Y159_PICSO</name>
<accession>G8Y159</accession>
<sequence length="480" mass="55330">MDDTINTFLAVTGVEDAEIAKQYLNVTNNDLEYAVTLYMESNPPQSATTNHEPEVDDQELAQRLQNEAYGEPEVREADANIHRHETLIDTFDDPFQGPAHMNRPTDIFGSGRVGIFNQRFYDEEQDSSEDPFEEVHDEESDDQDEVLVLDSDGEVVETERQRPQSRRRLNRMNRMEQLTSTQRRLANLFRPPFDIMSKVNIDTAKQQGRREKKWILINIQNFSEFSCQVLNRDLWSSSSVKRLVNENFIFLQYQHDSPNGASYSNFYSIEDYPHIAILDPLTGERVKKWKDGTVPTPEDWIKETNDFLNNFSLNPGSTNPVVTHERKLDPDAMTEEQQIEFAMKQSIIDKQDGSKEDKSSNNEHIQVDEPDVEIDKFDSIESREHTEPTVPSDSTRIQVRFPSGKRIIHRFLLNEKVVTIFEWLKFILSQSDGSEYGIGPNDRFILSNISSKSNKSLIEALESTVQDANLKNASLLIEKE</sequence>
<dbReference type="PANTHER" id="PTHR23322">
    <property type="entry name" value="FAS-ASSOCIATED PROTEIN"/>
    <property type="match status" value="1"/>
</dbReference>
<dbReference type="HOGENOM" id="CLU_021255_2_1_1"/>
<dbReference type="PROSITE" id="PS50033">
    <property type="entry name" value="UBX"/>
    <property type="match status" value="1"/>
</dbReference>
<feature type="region of interest" description="Disordered" evidence="1">
    <location>
        <begin position="123"/>
        <end position="144"/>
    </location>
</feature>
<evidence type="ECO:0000313" key="3">
    <source>
        <dbReference type="EMBL" id="CCE86562.1"/>
    </source>
</evidence>
<keyword evidence="4" id="KW-1185">Reference proteome</keyword>